<organism evidence="5 6">
    <name type="scientific">Amniculicola lignicola CBS 123094</name>
    <dbReference type="NCBI Taxonomy" id="1392246"/>
    <lineage>
        <taxon>Eukaryota</taxon>
        <taxon>Fungi</taxon>
        <taxon>Dikarya</taxon>
        <taxon>Ascomycota</taxon>
        <taxon>Pezizomycotina</taxon>
        <taxon>Dothideomycetes</taxon>
        <taxon>Pleosporomycetidae</taxon>
        <taxon>Pleosporales</taxon>
        <taxon>Amniculicolaceae</taxon>
        <taxon>Amniculicola</taxon>
    </lineage>
</organism>
<keyword evidence="2 5" id="KW-0808">Transferase</keyword>
<dbReference type="InterPro" id="IPR050362">
    <property type="entry name" value="Cation-dep_OMT"/>
</dbReference>
<dbReference type="OrthoDB" id="10251242at2759"/>
<gene>
    <name evidence="5" type="ORF">P154DRAFT_517280</name>
</gene>
<accession>A0A6A5WYH7</accession>
<dbReference type="CDD" id="cd02440">
    <property type="entry name" value="AdoMet_MTases"/>
    <property type="match status" value="1"/>
</dbReference>
<dbReference type="GO" id="GO:0032259">
    <property type="term" value="P:methylation"/>
    <property type="evidence" value="ECO:0007669"/>
    <property type="project" value="UniProtKB-KW"/>
</dbReference>
<dbReference type="InterPro" id="IPR002935">
    <property type="entry name" value="SAM_O-MeTrfase"/>
</dbReference>
<evidence type="ECO:0000256" key="3">
    <source>
        <dbReference type="ARBA" id="ARBA00022691"/>
    </source>
</evidence>
<dbReference type="PANTHER" id="PTHR10509:SF14">
    <property type="entry name" value="CAFFEOYL-COA O-METHYLTRANSFERASE 3-RELATED"/>
    <property type="match status" value="1"/>
</dbReference>
<evidence type="ECO:0000256" key="2">
    <source>
        <dbReference type="ARBA" id="ARBA00022679"/>
    </source>
</evidence>
<dbReference type="GO" id="GO:0008171">
    <property type="term" value="F:O-methyltransferase activity"/>
    <property type="evidence" value="ECO:0007669"/>
    <property type="project" value="InterPro"/>
</dbReference>
<evidence type="ECO:0000313" key="6">
    <source>
        <dbReference type="Proteomes" id="UP000799779"/>
    </source>
</evidence>
<keyword evidence="6" id="KW-1185">Reference proteome</keyword>
<keyword evidence="3" id="KW-0949">S-adenosyl-L-methionine</keyword>
<evidence type="ECO:0000256" key="1">
    <source>
        <dbReference type="ARBA" id="ARBA00022603"/>
    </source>
</evidence>
<dbReference type="AlphaFoldDB" id="A0A6A5WYH7"/>
<dbReference type="PROSITE" id="PS51682">
    <property type="entry name" value="SAM_OMT_I"/>
    <property type="match status" value="1"/>
</dbReference>
<dbReference type="GO" id="GO:0008757">
    <property type="term" value="F:S-adenosylmethionine-dependent methyltransferase activity"/>
    <property type="evidence" value="ECO:0007669"/>
    <property type="project" value="TreeGrafter"/>
</dbReference>
<reference evidence="5" key="1">
    <citation type="journal article" date="2020" name="Stud. Mycol.">
        <title>101 Dothideomycetes genomes: a test case for predicting lifestyles and emergence of pathogens.</title>
        <authorList>
            <person name="Haridas S."/>
            <person name="Albert R."/>
            <person name="Binder M."/>
            <person name="Bloem J."/>
            <person name="Labutti K."/>
            <person name="Salamov A."/>
            <person name="Andreopoulos B."/>
            <person name="Baker S."/>
            <person name="Barry K."/>
            <person name="Bills G."/>
            <person name="Bluhm B."/>
            <person name="Cannon C."/>
            <person name="Castanera R."/>
            <person name="Culley D."/>
            <person name="Daum C."/>
            <person name="Ezra D."/>
            <person name="Gonzalez J."/>
            <person name="Henrissat B."/>
            <person name="Kuo A."/>
            <person name="Liang C."/>
            <person name="Lipzen A."/>
            <person name="Lutzoni F."/>
            <person name="Magnuson J."/>
            <person name="Mondo S."/>
            <person name="Nolan M."/>
            <person name="Ohm R."/>
            <person name="Pangilinan J."/>
            <person name="Park H.-J."/>
            <person name="Ramirez L."/>
            <person name="Alfaro M."/>
            <person name="Sun H."/>
            <person name="Tritt A."/>
            <person name="Yoshinaga Y."/>
            <person name="Zwiers L.-H."/>
            <person name="Turgeon B."/>
            <person name="Goodwin S."/>
            <person name="Spatafora J."/>
            <person name="Crous P."/>
            <person name="Grigoriev I."/>
        </authorList>
    </citation>
    <scope>NUCLEOTIDE SEQUENCE</scope>
    <source>
        <strain evidence="5">CBS 123094</strain>
    </source>
</reference>
<protein>
    <submittedName>
        <fullName evidence="5">S-adenosyl-L-methionine-dependent methyltransferase</fullName>
    </submittedName>
</protein>
<name>A0A6A5WYH7_9PLEO</name>
<dbReference type="EMBL" id="ML977558">
    <property type="protein sequence ID" value="KAF2006800.1"/>
    <property type="molecule type" value="Genomic_DNA"/>
</dbReference>
<keyword evidence="1 5" id="KW-0489">Methyltransferase</keyword>
<evidence type="ECO:0000313" key="5">
    <source>
        <dbReference type="EMBL" id="KAF2006800.1"/>
    </source>
</evidence>
<dbReference type="InterPro" id="IPR029063">
    <property type="entry name" value="SAM-dependent_MTases_sf"/>
</dbReference>
<dbReference type="Proteomes" id="UP000799779">
    <property type="component" value="Unassembled WGS sequence"/>
</dbReference>
<dbReference type="Gene3D" id="3.40.50.150">
    <property type="entry name" value="Vaccinia Virus protein VP39"/>
    <property type="match status" value="1"/>
</dbReference>
<dbReference type="Pfam" id="PF01596">
    <property type="entry name" value="Methyltransf_3"/>
    <property type="match status" value="1"/>
</dbReference>
<proteinExistence type="inferred from homology"/>
<dbReference type="PANTHER" id="PTHR10509">
    <property type="entry name" value="O-METHYLTRANSFERASE-RELATED"/>
    <property type="match status" value="1"/>
</dbReference>
<sequence>MSSISISALSSSQTTTNSINLIYLLFAMNLSAMKKVFDFENFRLAPHVEAQASAALLRPNPKLEHALSNSKSNGLPPISVLPMSGQYLSILTQLIGAKSVLEIGTLGGYSTICFAEAGAKVTSIEIDPKHRDTALQNVQGLDVEVILGAALDVLPKLVEEGRQFDMVFIDADFDDQWEQFDWAVQLTRPNGCVFLDDVVASMFKDGHVEDESSDSILAKIGRDERIQATLMPTVACHPMLPTPVFNGFILAIVKGV</sequence>
<evidence type="ECO:0000256" key="4">
    <source>
        <dbReference type="ARBA" id="ARBA00023453"/>
    </source>
</evidence>
<comment type="similarity">
    <text evidence="4">Belongs to the class I-like SAM-binding methyltransferase superfamily. Cation-dependent O-methyltransferase family.</text>
</comment>
<dbReference type="SUPFAM" id="SSF53335">
    <property type="entry name" value="S-adenosyl-L-methionine-dependent methyltransferases"/>
    <property type="match status" value="1"/>
</dbReference>